<dbReference type="STRING" id="4555.K3ZDF3"/>
<dbReference type="Pfam" id="PF05691">
    <property type="entry name" value="Raffinose_syn"/>
    <property type="match status" value="1"/>
</dbReference>
<reference evidence="2" key="2">
    <citation type="submission" date="2015-07" db="EMBL/GenBank/DDBJ databases">
        <authorList>
            <person name="Noorani M."/>
        </authorList>
    </citation>
    <scope>NUCLEOTIDE SEQUENCE</scope>
    <source>
        <strain evidence="2">Yugu1</strain>
    </source>
</reference>
<dbReference type="PANTHER" id="PTHR31268">
    <property type="match status" value="1"/>
</dbReference>
<gene>
    <name evidence="2" type="ORF">SETIT_3G387000v2</name>
</gene>
<reference evidence="2 4" key="1">
    <citation type="journal article" date="2012" name="Nat. Biotechnol.">
        <title>Reference genome sequence of the model plant Setaria.</title>
        <authorList>
            <person name="Bennetzen J.L."/>
            <person name="Schmutz J."/>
            <person name="Wang H."/>
            <person name="Percifield R."/>
            <person name="Hawkins J."/>
            <person name="Pontaroli A.C."/>
            <person name="Estep M."/>
            <person name="Feng L."/>
            <person name="Vaughn J.N."/>
            <person name="Grimwood J."/>
            <person name="Jenkins J."/>
            <person name="Barry K."/>
            <person name="Lindquist E."/>
            <person name="Hellsten U."/>
            <person name="Deshpande S."/>
            <person name="Wang X."/>
            <person name="Wu X."/>
            <person name="Mitros T."/>
            <person name="Triplett J."/>
            <person name="Yang X."/>
            <person name="Ye C.Y."/>
            <person name="Mauro-Herrera M."/>
            <person name="Wang L."/>
            <person name="Li P."/>
            <person name="Sharma M."/>
            <person name="Sharma R."/>
            <person name="Ronald P.C."/>
            <person name="Panaud O."/>
            <person name="Kellogg E.A."/>
            <person name="Brutnell T.P."/>
            <person name="Doust A.N."/>
            <person name="Tuskan G.A."/>
            <person name="Rokhsar D."/>
            <person name="Devos K.M."/>
        </authorList>
    </citation>
    <scope>NUCLEOTIDE SEQUENCE [LARGE SCALE GENOMIC DNA]</scope>
    <source>
        <strain evidence="4">cv. Yugu1</strain>
        <strain evidence="2">Yugu1</strain>
    </source>
</reference>
<accession>K3ZDF3</accession>
<dbReference type="EMBL" id="AGNK02002116">
    <property type="status" value="NOT_ANNOTATED_CDS"/>
    <property type="molecule type" value="Genomic_DNA"/>
</dbReference>
<dbReference type="InterPro" id="IPR008811">
    <property type="entry name" value="Glycosyl_hydrolases_36"/>
</dbReference>
<keyword evidence="4" id="KW-1185">Reference proteome</keyword>
<sequence length="282" mass="29635">MPFGSVKESLHVDALCSCAALRRRELQRRRRRDAVWNVNACGRRRGGAPQLQGAGWCCVAKRTRVHDAAPGTLTGAVHAAEVDAIARFAAGGEDGDGEWDGEAVVYAHGAGELVRLPRGAAVPVTLCPLEYELFHLRPPRRAPGGVAFAHVAMPPRLAGRCVSSGGGLSDGGWRDGGVGDDGGGGGGGAAAGGWNRLLAAPARAVKHPHRVDAEVGFSEGAVLVDAAETALVRVVYSVQQRRAVAWKRNGCQDVHCSASLAARVQLLHFDAIPTHACHYHLH</sequence>
<dbReference type="EMBL" id="CM003530">
    <property type="protein sequence ID" value="RCV19467.1"/>
    <property type="molecule type" value="Genomic_DNA"/>
</dbReference>
<organism evidence="2">
    <name type="scientific">Setaria italica</name>
    <name type="common">Foxtail millet</name>
    <name type="synonym">Panicum italicum</name>
    <dbReference type="NCBI Taxonomy" id="4555"/>
    <lineage>
        <taxon>Eukaryota</taxon>
        <taxon>Viridiplantae</taxon>
        <taxon>Streptophyta</taxon>
        <taxon>Embryophyta</taxon>
        <taxon>Tracheophyta</taxon>
        <taxon>Spermatophyta</taxon>
        <taxon>Magnoliopsida</taxon>
        <taxon>Liliopsida</taxon>
        <taxon>Poales</taxon>
        <taxon>Poaceae</taxon>
        <taxon>PACMAD clade</taxon>
        <taxon>Panicoideae</taxon>
        <taxon>Panicodae</taxon>
        <taxon>Paniceae</taxon>
        <taxon>Cenchrinae</taxon>
        <taxon>Setaria</taxon>
    </lineage>
</organism>
<protein>
    <submittedName>
        <fullName evidence="2 3">Uncharacterized protein</fullName>
    </submittedName>
</protein>
<dbReference type="PANTHER" id="PTHR31268:SF41">
    <property type="entry name" value="GALACTINOL--SUCROSE GALACTOSYLTRANSFERASE"/>
    <property type="match status" value="1"/>
</dbReference>
<dbReference type="EnsemblPlants" id="KQL17191">
    <property type="protein sequence ID" value="KQL17191"/>
    <property type="gene ID" value="SETIT_024589mg"/>
</dbReference>
<evidence type="ECO:0000313" key="4">
    <source>
        <dbReference type="Proteomes" id="UP000004995"/>
    </source>
</evidence>
<evidence type="ECO:0000256" key="1">
    <source>
        <dbReference type="ARBA" id="ARBA00023277"/>
    </source>
</evidence>
<proteinExistence type="predicted"/>
<dbReference type="Gramene" id="KQL17191">
    <property type="protein sequence ID" value="KQL17191"/>
    <property type="gene ID" value="SETIT_024589mg"/>
</dbReference>
<evidence type="ECO:0000313" key="3">
    <source>
        <dbReference type="EnsemblPlants" id="KQL17191"/>
    </source>
</evidence>
<dbReference type="Proteomes" id="UP000004995">
    <property type="component" value="Unassembled WGS sequence"/>
</dbReference>
<dbReference type="HOGENOM" id="CLU_988343_0_0_1"/>
<evidence type="ECO:0000313" key="2">
    <source>
        <dbReference type="EMBL" id="RCV19467.1"/>
    </source>
</evidence>
<keyword evidence="1" id="KW-0119">Carbohydrate metabolism</keyword>
<reference evidence="3" key="3">
    <citation type="submission" date="2018-08" db="UniProtKB">
        <authorList>
            <consortium name="EnsemblPlants"/>
        </authorList>
    </citation>
    <scope>IDENTIFICATION</scope>
    <source>
        <strain evidence="3">Yugu1</strain>
    </source>
</reference>
<dbReference type="OrthoDB" id="905615at2759"/>
<name>K3ZDF3_SETIT</name>
<dbReference type="AlphaFoldDB" id="K3ZDF3"/>
<dbReference type="eggNOG" id="ENOG502QPVE">
    <property type="taxonomic scope" value="Eukaryota"/>
</dbReference>